<dbReference type="Pfam" id="PF00078">
    <property type="entry name" value="RVT_1"/>
    <property type="match status" value="1"/>
</dbReference>
<dbReference type="PANTHER" id="PTHR33481">
    <property type="entry name" value="REVERSE TRANSCRIPTASE"/>
    <property type="match status" value="1"/>
</dbReference>
<dbReference type="PROSITE" id="PS50878">
    <property type="entry name" value="RT_POL"/>
    <property type="match status" value="1"/>
</dbReference>
<dbReference type="GO" id="GO:0005739">
    <property type="term" value="C:mitochondrion"/>
    <property type="evidence" value="ECO:0007669"/>
    <property type="project" value="UniProtKB-SubCell"/>
</dbReference>
<keyword evidence="5" id="KW-1185">Reference proteome</keyword>
<evidence type="ECO:0000259" key="3">
    <source>
        <dbReference type="PROSITE" id="PS50878"/>
    </source>
</evidence>
<reference evidence="4" key="1">
    <citation type="submission" date="2018-03" db="EMBL/GenBank/DDBJ databases">
        <authorList>
            <person name="Guldener U."/>
        </authorList>
    </citation>
    <scope>NUCLEOTIDE SEQUENCE</scope>
</reference>
<proteinExistence type="predicted"/>
<feature type="domain" description="Reverse transcriptase" evidence="3">
    <location>
        <begin position="1"/>
        <end position="168"/>
    </location>
</feature>
<dbReference type="EMBL" id="ONZP01000653">
    <property type="protein sequence ID" value="SPJ88918.1"/>
    <property type="molecule type" value="Genomic_DNA"/>
</dbReference>
<dbReference type="Proteomes" id="UP001187734">
    <property type="component" value="Unassembled WGS sequence"/>
</dbReference>
<keyword evidence="2" id="KW-0496">Mitochondrion</keyword>
<dbReference type="InterPro" id="IPR043502">
    <property type="entry name" value="DNA/RNA_pol_sf"/>
</dbReference>
<evidence type="ECO:0000313" key="4">
    <source>
        <dbReference type="EMBL" id="SPJ88918.1"/>
    </source>
</evidence>
<comment type="caution">
    <text evidence="4">The sequence shown here is derived from an EMBL/GenBank/DDBJ whole genome shotgun (WGS) entry which is preliminary data.</text>
</comment>
<gene>
    <name evidence="4" type="ORF">FTOL_12813</name>
</gene>
<evidence type="ECO:0000313" key="5">
    <source>
        <dbReference type="Proteomes" id="UP001187734"/>
    </source>
</evidence>
<dbReference type="InterPro" id="IPR000477">
    <property type="entry name" value="RT_dom"/>
</dbReference>
<accession>A0AAE8SPK9</accession>
<dbReference type="SUPFAM" id="SSF56672">
    <property type="entry name" value="DNA/RNA polymerases"/>
    <property type="match status" value="1"/>
</dbReference>
<dbReference type="AlphaFoldDB" id="A0AAE8SPK9"/>
<dbReference type="PANTHER" id="PTHR33481:SF1">
    <property type="entry name" value="ENDONUCLEASE_EXONUCLEASE_PHOSPHATASE DOMAIN-CONTAINING PROTEIN-RELATED"/>
    <property type="match status" value="1"/>
</dbReference>
<comment type="subcellular location">
    <subcellularLocation>
        <location evidence="1">Mitochondrion</location>
    </subcellularLocation>
</comment>
<protein>
    <recommendedName>
        <fullName evidence="3">Reverse transcriptase domain-containing protein</fullName>
    </recommendedName>
</protein>
<evidence type="ECO:0000256" key="1">
    <source>
        <dbReference type="ARBA" id="ARBA00004173"/>
    </source>
</evidence>
<organism evidence="4 5">
    <name type="scientific">Fusarium torulosum</name>
    <dbReference type="NCBI Taxonomy" id="33205"/>
    <lineage>
        <taxon>Eukaryota</taxon>
        <taxon>Fungi</taxon>
        <taxon>Dikarya</taxon>
        <taxon>Ascomycota</taxon>
        <taxon>Pezizomycotina</taxon>
        <taxon>Sordariomycetes</taxon>
        <taxon>Hypocreomycetidae</taxon>
        <taxon>Hypocreales</taxon>
        <taxon>Nectriaceae</taxon>
        <taxon>Fusarium</taxon>
    </lineage>
</organism>
<sequence length="234" mass="26068">MDIQGAFDTVMRNRLILHLRQQGWPDYLARWAGSFMSGRSARVRYQDTLAPSSPLQCGLPQGSPVSPILFLLYTEPIYRLGNPQGRFGYADDIAILSIGDTVDETTTMASSAIDDMVRWGAANGVSFDSKKTEVMHFSRSKLRTAPAIRHGDVVKHPESVLRCLGIWLDSRLSFRVHVEKWAAKAQAVAYHLRGLTNTKHSPLPSAVRSAVRAYIEPVLLYGAEAWYPGTIRPQ</sequence>
<evidence type="ECO:0000256" key="2">
    <source>
        <dbReference type="ARBA" id="ARBA00023128"/>
    </source>
</evidence>
<name>A0AAE8SPK9_9HYPO</name>